<evidence type="ECO:0000256" key="4">
    <source>
        <dbReference type="ARBA" id="ARBA00022692"/>
    </source>
</evidence>
<feature type="transmembrane region" description="Helical" evidence="7">
    <location>
        <begin position="15"/>
        <end position="35"/>
    </location>
</feature>
<dbReference type="GO" id="GO:0005886">
    <property type="term" value="C:plasma membrane"/>
    <property type="evidence" value="ECO:0007669"/>
    <property type="project" value="UniProtKB-SubCell"/>
</dbReference>
<sequence length="384" mass="43945">MAHISSIRFPKNNILSIPIFLQLYLLLAFKGFQVVKNIKVKTKNFVTAIPEVTPPEVKHRSFTVDNFRLLGALTVIILHTIHFEDVPQGIFFGIKNLTRWAVPFFFLVSGFYFEKAYSSEPGIALTKRLKNLIGIFISVNIIYFFFSLYEGTPLTANFSISTLILGFYHHLWFIGAMIFGYLFMWFVLEQKPSAKALLTIIVASLLFVLFTGSYARVLGLYEPNTAYSRTLIAIPFLLTGFFCARYKLLNRINLPVAFIITIVGIFLQLAEPFVLYYTIKDFSPVGNDLLFGTVFFSIGMFLLAMKINNPKDTLTTKFGRDYSLLLYLYHPLIMGLLPWAALSGHYSFSWLKPLIVFAICTFLIVFLDKKMPPVYRFINGSSWK</sequence>
<dbReference type="InterPro" id="IPR002656">
    <property type="entry name" value="Acyl_transf_3_dom"/>
</dbReference>
<evidence type="ECO:0000256" key="2">
    <source>
        <dbReference type="ARBA" id="ARBA00007400"/>
    </source>
</evidence>
<dbReference type="EMBL" id="VTWT01000009">
    <property type="protein sequence ID" value="KAA9327429.1"/>
    <property type="molecule type" value="Genomic_DNA"/>
</dbReference>
<keyword evidence="4 7" id="KW-0812">Transmembrane</keyword>
<feature type="transmembrane region" description="Helical" evidence="7">
    <location>
        <begin position="226"/>
        <end position="244"/>
    </location>
</feature>
<dbReference type="PANTHER" id="PTHR40074">
    <property type="entry name" value="O-ACETYLTRANSFERASE WECH"/>
    <property type="match status" value="1"/>
</dbReference>
<evidence type="ECO:0000256" key="7">
    <source>
        <dbReference type="SAM" id="Phobius"/>
    </source>
</evidence>
<feature type="transmembrane region" description="Helical" evidence="7">
    <location>
        <begin position="285"/>
        <end position="304"/>
    </location>
</feature>
<feature type="transmembrane region" description="Helical" evidence="7">
    <location>
        <begin position="256"/>
        <end position="279"/>
    </location>
</feature>
<feature type="domain" description="Acyltransferase 3" evidence="8">
    <location>
        <begin position="64"/>
        <end position="365"/>
    </location>
</feature>
<organism evidence="9 10">
    <name type="scientific">Adhaeribacter soli</name>
    <dbReference type="NCBI Taxonomy" id="2607655"/>
    <lineage>
        <taxon>Bacteria</taxon>
        <taxon>Pseudomonadati</taxon>
        <taxon>Bacteroidota</taxon>
        <taxon>Cytophagia</taxon>
        <taxon>Cytophagales</taxon>
        <taxon>Hymenobacteraceae</taxon>
        <taxon>Adhaeribacter</taxon>
    </lineage>
</organism>
<keyword evidence="3" id="KW-1003">Cell membrane</keyword>
<protein>
    <submittedName>
        <fullName evidence="9">Acyltransferase</fullName>
    </submittedName>
</protein>
<dbReference type="PANTHER" id="PTHR40074:SF2">
    <property type="entry name" value="O-ACETYLTRANSFERASE WECH"/>
    <property type="match status" value="1"/>
</dbReference>
<keyword evidence="5 7" id="KW-1133">Transmembrane helix</keyword>
<keyword evidence="10" id="KW-1185">Reference proteome</keyword>
<dbReference type="GO" id="GO:0016413">
    <property type="term" value="F:O-acetyltransferase activity"/>
    <property type="evidence" value="ECO:0007669"/>
    <property type="project" value="TreeGrafter"/>
</dbReference>
<evidence type="ECO:0000256" key="6">
    <source>
        <dbReference type="ARBA" id="ARBA00023136"/>
    </source>
</evidence>
<dbReference type="Pfam" id="PF01757">
    <property type="entry name" value="Acyl_transf_3"/>
    <property type="match status" value="1"/>
</dbReference>
<feature type="transmembrane region" description="Helical" evidence="7">
    <location>
        <begin position="324"/>
        <end position="342"/>
    </location>
</feature>
<evidence type="ECO:0000256" key="1">
    <source>
        <dbReference type="ARBA" id="ARBA00004651"/>
    </source>
</evidence>
<feature type="transmembrane region" description="Helical" evidence="7">
    <location>
        <begin position="132"/>
        <end position="149"/>
    </location>
</feature>
<proteinExistence type="inferred from homology"/>
<keyword evidence="9" id="KW-0808">Transferase</keyword>
<accession>A0A5N1ISE2</accession>
<comment type="similarity">
    <text evidence="2">Belongs to the acyltransferase 3 family.</text>
</comment>
<evidence type="ECO:0000313" key="9">
    <source>
        <dbReference type="EMBL" id="KAA9327429.1"/>
    </source>
</evidence>
<feature type="transmembrane region" description="Helical" evidence="7">
    <location>
        <begin position="348"/>
        <end position="367"/>
    </location>
</feature>
<dbReference type="AlphaFoldDB" id="A0A5N1ISE2"/>
<dbReference type="GO" id="GO:0009246">
    <property type="term" value="P:enterobacterial common antigen biosynthetic process"/>
    <property type="evidence" value="ECO:0007669"/>
    <property type="project" value="TreeGrafter"/>
</dbReference>
<feature type="transmembrane region" description="Helical" evidence="7">
    <location>
        <begin position="195"/>
        <end position="214"/>
    </location>
</feature>
<evidence type="ECO:0000256" key="5">
    <source>
        <dbReference type="ARBA" id="ARBA00022989"/>
    </source>
</evidence>
<evidence type="ECO:0000313" key="10">
    <source>
        <dbReference type="Proteomes" id="UP000326570"/>
    </source>
</evidence>
<comment type="caution">
    <text evidence="9">The sequence shown here is derived from an EMBL/GenBank/DDBJ whole genome shotgun (WGS) entry which is preliminary data.</text>
</comment>
<evidence type="ECO:0000256" key="3">
    <source>
        <dbReference type="ARBA" id="ARBA00022475"/>
    </source>
</evidence>
<dbReference type="Proteomes" id="UP000326570">
    <property type="component" value="Unassembled WGS sequence"/>
</dbReference>
<keyword evidence="9" id="KW-0012">Acyltransferase</keyword>
<reference evidence="9 10" key="1">
    <citation type="submission" date="2019-09" db="EMBL/GenBank/DDBJ databases">
        <title>Genome sequence of Adhaeribacter sp. M2.</title>
        <authorList>
            <person name="Srinivasan S."/>
        </authorList>
    </citation>
    <scope>NUCLEOTIDE SEQUENCE [LARGE SCALE GENOMIC DNA]</scope>
    <source>
        <strain evidence="9 10">M2</strain>
    </source>
</reference>
<feature type="transmembrane region" description="Helical" evidence="7">
    <location>
        <begin position="89"/>
        <end position="112"/>
    </location>
</feature>
<feature type="transmembrane region" description="Helical" evidence="7">
    <location>
        <begin position="169"/>
        <end position="188"/>
    </location>
</feature>
<keyword evidence="6 7" id="KW-0472">Membrane</keyword>
<gene>
    <name evidence="9" type="ORF">F0P94_16070</name>
</gene>
<name>A0A5N1ISE2_9BACT</name>
<comment type="subcellular location">
    <subcellularLocation>
        <location evidence="1">Cell membrane</location>
        <topology evidence="1">Multi-pass membrane protein</topology>
    </subcellularLocation>
</comment>
<evidence type="ECO:0000259" key="8">
    <source>
        <dbReference type="Pfam" id="PF01757"/>
    </source>
</evidence>